<sequence length="173" mass="17525">MLIVGLFFHWASYAGYSANNAFDYFFTGGIAWILIVGAGIVTFLLTSGTLKTSGVQWPVIVLLATGLGALLMLIRLILGGGSEGNSMLSIDLDRAAGMYLAFVASGVSVAGAFMGFTASGGKLDDLKDINKLKASFNQGGGETPAPPSSSGSTPPPPPPPSGSNPPPPPPPAG</sequence>
<protein>
    <submittedName>
        <fullName evidence="3">Unannotated protein</fullName>
    </submittedName>
</protein>
<keyword evidence="2" id="KW-0472">Membrane</keyword>
<proteinExistence type="predicted"/>
<name>A0A6J7ELK1_9ZZZZ</name>
<accession>A0A6J7ELK1</accession>
<evidence type="ECO:0000313" key="3">
    <source>
        <dbReference type="EMBL" id="CAB4883936.1"/>
    </source>
</evidence>
<organism evidence="3">
    <name type="scientific">freshwater metagenome</name>
    <dbReference type="NCBI Taxonomy" id="449393"/>
    <lineage>
        <taxon>unclassified sequences</taxon>
        <taxon>metagenomes</taxon>
        <taxon>ecological metagenomes</taxon>
    </lineage>
</organism>
<keyword evidence="2" id="KW-0812">Transmembrane</keyword>
<feature type="transmembrane region" description="Helical" evidence="2">
    <location>
        <begin position="24"/>
        <end position="45"/>
    </location>
</feature>
<gene>
    <name evidence="3" type="ORF">UFOPK3376_01865</name>
</gene>
<keyword evidence="2" id="KW-1133">Transmembrane helix</keyword>
<evidence type="ECO:0000256" key="1">
    <source>
        <dbReference type="SAM" id="MobiDB-lite"/>
    </source>
</evidence>
<feature type="transmembrane region" description="Helical" evidence="2">
    <location>
        <begin position="98"/>
        <end position="118"/>
    </location>
</feature>
<reference evidence="3" key="1">
    <citation type="submission" date="2020-05" db="EMBL/GenBank/DDBJ databases">
        <authorList>
            <person name="Chiriac C."/>
            <person name="Salcher M."/>
            <person name="Ghai R."/>
            <person name="Kavagutti S V."/>
        </authorList>
    </citation>
    <scope>NUCLEOTIDE SEQUENCE</scope>
</reference>
<dbReference type="AlphaFoldDB" id="A0A6J7ELK1"/>
<feature type="compositionally biased region" description="Pro residues" evidence="1">
    <location>
        <begin position="153"/>
        <end position="173"/>
    </location>
</feature>
<evidence type="ECO:0000256" key="2">
    <source>
        <dbReference type="SAM" id="Phobius"/>
    </source>
</evidence>
<feature type="region of interest" description="Disordered" evidence="1">
    <location>
        <begin position="134"/>
        <end position="173"/>
    </location>
</feature>
<feature type="transmembrane region" description="Helical" evidence="2">
    <location>
        <begin position="57"/>
        <end position="78"/>
    </location>
</feature>
<dbReference type="EMBL" id="CAFBLP010000048">
    <property type="protein sequence ID" value="CAB4883936.1"/>
    <property type="molecule type" value="Genomic_DNA"/>
</dbReference>